<evidence type="ECO:0000313" key="2">
    <source>
        <dbReference type="Proteomes" id="UP000012137"/>
    </source>
</evidence>
<organism evidence="1 2">
    <name type="scientific">Leptospira interrogans serovar Pyrogenes str. L0374</name>
    <dbReference type="NCBI Taxonomy" id="1049928"/>
    <lineage>
        <taxon>Bacteria</taxon>
        <taxon>Pseudomonadati</taxon>
        <taxon>Spirochaetota</taxon>
        <taxon>Spirochaetia</taxon>
        <taxon>Leptospirales</taxon>
        <taxon>Leptospiraceae</taxon>
        <taxon>Leptospira</taxon>
    </lineage>
</organism>
<accession>M6K8B0</accession>
<proteinExistence type="predicted"/>
<reference evidence="1 2" key="1">
    <citation type="submission" date="2013-01" db="EMBL/GenBank/DDBJ databases">
        <authorList>
            <person name="Harkins D.M."/>
            <person name="Durkin A.S."/>
            <person name="Brinkac L.M."/>
            <person name="Haft D.H."/>
            <person name="Selengut J.D."/>
            <person name="Sanka R."/>
            <person name="DePew J."/>
            <person name="Purushe J."/>
            <person name="Peacock S.J."/>
            <person name="Thaipadungpanit J."/>
            <person name="Wuthiekanun V.W."/>
            <person name="Day N.P."/>
            <person name="Vinetz J.M."/>
            <person name="Sutton G.G."/>
            <person name="Nierman W.C."/>
            <person name="Fouts D.E."/>
        </authorList>
    </citation>
    <scope>NUCLEOTIDE SEQUENCE [LARGE SCALE GENOMIC DNA]</scope>
    <source>
        <strain evidence="1 2">L0374</strain>
    </source>
</reference>
<dbReference type="AlphaFoldDB" id="M6K8B0"/>
<dbReference type="Proteomes" id="UP000012137">
    <property type="component" value="Unassembled WGS sequence"/>
</dbReference>
<dbReference type="EMBL" id="AHMZ02000147">
    <property type="protein sequence ID" value="EMN27943.1"/>
    <property type="molecule type" value="Genomic_DNA"/>
</dbReference>
<comment type="caution">
    <text evidence="1">The sequence shown here is derived from an EMBL/GenBank/DDBJ whole genome shotgun (WGS) entry which is preliminary data.</text>
</comment>
<protein>
    <submittedName>
        <fullName evidence="1">Uncharacterized protein</fullName>
    </submittedName>
</protein>
<sequence length="50" mass="5882">MKPEEFLGSISPNLSRILEEEGGYTKEMLRKQGELKRNEILENINKELEF</sequence>
<name>M6K8B0_LEPIR</name>
<gene>
    <name evidence="1" type="ORF">LEP1GSC083_0052</name>
</gene>
<evidence type="ECO:0000313" key="1">
    <source>
        <dbReference type="EMBL" id="EMN27943.1"/>
    </source>
</evidence>